<feature type="region of interest" description="Disordered" evidence="1">
    <location>
        <begin position="492"/>
        <end position="513"/>
    </location>
</feature>
<feature type="compositionally biased region" description="Acidic residues" evidence="1">
    <location>
        <begin position="123"/>
        <end position="163"/>
    </location>
</feature>
<feature type="region of interest" description="Disordered" evidence="1">
    <location>
        <begin position="120"/>
        <end position="170"/>
    </location>
</feature>
<evidence type="ECO:0008006" key="4">
    <source>
        <dbReference type="Google" id="ProtNLM"/>
    </source>
</evidence>
<feature type="compositionally biased region" description="Basic and acidic residues" evidence="1">
    <location>
        <begin position="54"/>
        <end position="63"/>
    </location>
</feature>
<proteinExistence type="predicted"/>
<reference evidence="2" key="1">
    <citation type="submission" date="2022-07" db="EMBL/GenBank/DDBJ databases">
        <title>Genome Sequence of Physisporinus lineatus.</title>
        <authorList>
            <person name="Buettner E."/>
        </authorList>
    </citation>
    <scope>NUCLEOTIDE SEQUENCE</scope>
    <source>
        <strain evidence="2">VT162</strain>
    </source>
</reference>
<dbReference type="Proteomes" id="UP001212997">
    <property type="component" value="Unassembled WGS sequence"/>
</dbReference>
<protein>
    <recommendedName>
        <fullName evidence="4">HAT C-terminal dimerisation domain-containing protein</fullName>
    </recommendedName>
</protein>
<dbReference type="EMBL" id="JANAWD010000332">
    <property type="protein sequence ID" value="KAJ3481238.1"/>
    <property type="molecule type" value="Genomic_DNA"/>
</dbReference>
<comment type="caution">
    <text evidence="2">The sequence shown here is derived from an EMBL/GenBank/DDBJ whole genome shotgun (WGS) entry which is preliminary data.</text>
</comment>
<dbReference type="InterPro" id="IPR012337">
    <property type="entry name" value="RNaseH-like_sf"/>
</dbReference>
<evidence type="ECO:0000313" key="2">
    <source>
        <dbReference type="EMBL" id="KAJ3481238.1"/>
    </source>
</evidence>
<evidence type="ECO:0000256" key="1">
    <source>
        <dbReference type="SAM" id="MobiDB-lite"/>
    </source>
</evidence>
<evidence type="ECO:0000313" key="3">
    <source>
        <dbReference type="Proteomes" id="UP001212997"/>
    </source>
</evidence>
<dbReference type="SUPFAM" id="SSF53098">
    <property type="entry name" value="Ribonuclease H-like"/>
    <property type="match status" value="1"/>
</dbReference>
<accession>A0AAD5YGU6</accession>
<keyword evidence="3" id="KW-1185">Reference proteome</keyword>
<gene>
    <name evidence="2" type="ORF">NLI96_g7796</name>
</gene>
<name>A0AAD5YGU6_9APHY</name>
<sequence>MDPVTALGAAGTAVALTETAIDKGSKLYKALAKYIAEAKHAKKDVKRLRKEVGKTKEGLEKGKSVVGKAQAHAETLKKSKHPSRVEWSTNYVQELRKAKRVISSSNKAFDRVTKLLDLSLGSEQEDEGEEEGGEEGEEDEDEDQEEEEGWEDEEDEDTADDDTSTTSGKPLYKTWSWGKAKTYMRWPFRKRKVVAEIAKFRQLVRYLDDMLESFRRLADTRQYVVGEELWSAMMDEKQVQTLTKIAEKLSDPSEHLSRHTMWCDQRTKGTCKWIIEDEAFKKWKDGNGGGCLWLYGGLKPTQHRLPTAKALLEDLAQYEKGTGIFSGANSDAREWWSMISTTHQEHPLRKLAVILHSVVPHAAEVERLFSNLGGIQGRTHTQSSIENFEKLGRLHSHYCRIVWEKDRKARKAVHRQHLYMHTRNIPGINPEVASDFPLEGPEGLTVEELDKMFDNFDREQITREEVMESSSGPDTEINEVYSFKKLEYIDKDQRPTEDEGEVGHSAKDRGDGRRWDIGALLAAQAVVMS</sequence>
<feature type="region of interest" description="Disordered" evidence="1">
    <location>
        <begin position="54"/>
        <end position="84"/>
    </location>
</feature>
<dbReference type="AlphaFoldDB" id="A0AAD5YGU6"/>
<organism evidence="2 3">
    <name type="scientific">Meripilus lineatus</name>
    <dbReference type="NCBI Taxonomy" id="2056292"/>
    <lineage>
        <taxon>Eukaryota</taxon>
        <taxon>Fungi</taxon>
        <taxon>Dikarya</taxon>
        <taxon>Basidiomycota</taxon>
        <taxon>Agaricomycotina</taxon>
        <taxon>Agaricomycetes</taxon>
        <taxon>Polyporales</taxon>
        <taxon>Meripilaceae</taxon>
        <taxon>Meripilus</taxon>
    </lineage>
</organism>